<dbReference type="SUPFAM" id="SSF51069">
    <property type="entry name" value="Carbonic anhydrase"/>
    <property type="match status" value="1"/>
</dbReference>
<dbReference type="PANTHER" id="PTHR18952:SF236">
    <property type="entry name" value="ALPHA CARBONIC ANHYDRASE 1, CHLOROPLASTIC"/>
    <property type="match status" value="1"/>
</dbReference>
<dbReference type="EMBL" id="JBDFQZ010000005">
    <property type="protein sequence ID" value="KAK9723488.1"/>
    <property type="molecule type" value="Genomic_DNA"/>
</dbReference>
<dbReference type="Proteomes" id="UP001443914">
    <property type="component" value="Unassembled WGS sequence"/>
</dbReference>
<evidence type="ECO:0000256" key="1">
    <source>
        <dbReference type="SAM" id="SignalP"/>
    </source>
</evidence>
<protein>
    <recommendedName>
        <fullName evidence="2">Alpha-carbonic anhydrase domain-containing protein</fullName>
    </recommendedName>
</protein>
<reference evidence="3" key="1">
    <citation type="submission" date="2024-03" db="EMBL/GenBank/DDBJ databases">
        <title>WGS assembly of Saponaria officinalis var. Norfolk2.</title>
        <authorList>
            <person name="Jenkins J."/>
            <person name="Shu S."/>
            <person name="Grimwood J."/>
            <person name="Barry K."/>
            <person name="Goodstein D."/>
            <person name="Schmutz J."/>
            <person name="Leebens-Mack J."/>
            <person name="Osbourn A."/>
        </authorList>
    </citation>
    <scope>NUCLEOTIDE SEQUENCE [LARGE SCALE GENOMIC DNA]</scope>
    <source>
        <strain evidence="3">JIC</strain>
    </source>
</reference>
<feature type="signal peptide" evidence="1">
    <location>
        <begin position="1"/>
        <end position="26"/>
    </location>
</feature>
<organism evidence="3 4">
    <name type="scientific">Saponaria officinalis</name>
    <name type="common">Common soapwort</name>
    <name type="synonym">Lychnis saponaria</name>
    <dbReference type="NCBI Taxonomy" id="3572"/>
    <lineage>
        <taxon>Eukaryota</taxon>
        <taxon>Viridiplantae</taxon>
        <taxon>Streptophyta</taxon>
        <taxon>Embryophyta</taxon>
        <taxon>Tracheophyta</taxon>
        <taxon>Spermatophyta</taxon>
        <taxon>Magnoliopsida</taxon>
        <taxon>eudicotyledons</taxon>
        <taxon>Gunneridae</taxon>
        <taxon>Pentapetalae</taxon>
        <taxon>Caryophyllales</taxon>
        <taxon>Caryophyllaceae</taxon>
        <taxon>Caryophylleae</taxon>
        <taxon>Saponaria</taxon>
    </lineage>
</organism>
<proteinExistence type="predicted"/>
<dbReference type="GO" id="GO:0008270">
    <property type="term" value="F:zinc ion binding"/>
    <property type="evidence" value="ECO:0007669"/>
    <property type="project" value="InterPro"/>
</dbReference>
<dbReference type="PANTHER" id="PTHR18952">
    <property type="entry name" value="CARBONIC ANHYDRASE"/>
    <property type="match status" value="1"/>
</dbReference>
<comment type="caution">
    <text evidence="3">The sequence shown here is derived from an EMBL/GenBank/DDBJ whole genome shotgun (WGS) entry which is preliminary data.</text>
</comment>
<dbReference type="GO" id="GO:0006730">
    <property type="term" value="P:one-carbon metabolic process"/>
    <property type="evidence" value="ECO:0007669"/>
    <property type="project" value="TreeGrafter"/>
</dbReference>
<dbReference type="InterPro" id="IPR041891">
    <property type="entry name" value="Alpha_CA_prokaryot-like"/>
</dbReference>
<dbReference type="SMART" id="SM01057">
    <property type="entry name" value="Carb_anhydrase"/>
    <property type="match status" value="1"/>
</dbReference>
<dbReference type="Pfam" id="PF00194">
    <property type="entry name" value="Carb_anhydrase"/>
    <property type="match status" value="1"/>
</dbReference>
<evidence type="ECO:0000313" key="4">
    <source>
        <dbReference type="Proteomes" id="UP001443914"/>
    </source>
</evidence>
<keyword evidence="4" id="KW-1185">Reference proteome</keyword>
<dbReference type="InterPro" id="IPR036398">
    <property type="entry name" value="CA_dom_sf"/>
</dbReference>
<dbReference type="InterPro" id="IPR023561">
    <property type="entry name" value="Carbonic_anhydrase_a-class"/>
</dbReference>
<evidence type="ECO:0000313" key="3">
    <source>
        <dbReference type="EMBL" id="KAK9723488.1"/>
    </source>
</evidence>
<dbReference type="AlphaFoldDB" id="A0AAW1KSZ8"/>
<dbReference type="InterPro" id="IPR001148">
    <property type="entry name" value="CA_dom"/>
</dbReference>
<evidence type="ECO:0000259" key="2">
    <source>
        <dbReference type="PROSITE" id="PS51144"/>
    </source>
</evidence>
<feature type="chain" id="PRO_5043822365" description="Alpha-carbonic anhydrase domain-containing protein" evidence="1">
    <location>
        <begin position="27"/>
        <end position="262"/>
    </location>
</feature>
<dbReference type="Gene3D" id="3.10.200.10">
    <property type="entry name" value="Alpha carbonic anhydrase"/>
    <property type="match status" value="1"/>
</dbReference>
<gene>
    <name evidence="3" type="ORF">RND81_05G002200</name>
</gene>
<feature type="domain" description="Alpha-carbonic anhydrase" evidence="2">
    <location>
        <begin position="27"/>
        <end position="260"/>
    </location>
</feature>
<dbReference type="PROSITE" id="PS51144">
    <property type="entry name" value="ALPHA_CA_2"/>
    <property type="match status" value="1"/>
</dbReference>
<name>A0AAW1KSZ8_SAPOF</name>
<dbReference type="CDD" id="cd03124">
    <property type="entry name" value="alpha_CA_prokaryotic_like"/>
    <property type="match status" value="1"/>
</dbReference>
<keyword evidence="1" id="KW-0732">Signal</keyword>
<accession>A0AAW1KSZ8</accession>
<dbReference type="GO" id="GO:0004089">
    <property type="term" value="F:carbonate dehydratase activity"/>
    <property type="evidence" value="ECO:0007669"/>
    <property type="project" value="InterPro"/>
</dbReference>
<sequence length="262" mass="29546">MYSACVRVTLVILCAASLLLTPLLSSEEFNYSDPQKWGRESPEYALCSAGKQQSPIDIITKDVIVNKTLQPLTRDYHIYNATLFTDGIEVEVVFSGKGEVVMDGKIYKLKQMHWHAPSEHRLNGVQYDVELHQVHASSDGSRTVVGVLFKYGPPNQLLSMLKPQLDELAINPCQGHPQQVTIPRFESLYVRRRPRDYYRYVGSLTTPPCDENVLWIVLTKVKTISKDQVATLKAPLCEANKRKNARPTQALNGRTVQLYSGL</sequence>